<feature type="compositionally biased region" description="Low complexity" evidence="1">
    <location>
        <begin position="93"/>
        <end position="103"/>
    </location>
</feature>
<protein>
    <submittedName>
        <fullName evidence="3">Uncharacterized protein</fullName>
    </submittedName>
</protein>
<dbReference type="EMBL" id="RBKS01000001">
    <property type="protein sequence ID" value="RKR73959.1"/>
    <property type="molecule type" value="Genomic_DNA"/>
</dbReference>
<evidence type="ECO:0000313" key="4">
    <source>
        <dbReference type="Proteomes" id="UP000280008"/>
    </source>
</evidence>
<reference evidence="3 4" key="1">
    <citation type="submission" date="2018-10" db="EMBL/GenBank/DDBJ databases">
        <title>Sequencing the genomes of 1000 actinobacteria strains.</title>
        <authorList>
            <person name="Klenk H.-P."/>
        </authorList>
    </citation>
    <scope>NUCLEOTIDE SEQUENCE [LARGE SCALE GENOMIC DNA]</scope>
    <source>
        <strain evidence="3 4">DSM 17894</strain>
    </source>
</reference>
<comment type="caution">
    <text evidence="3">The sequence shown here is derived from an EMBL/GenBank/DDBJ whole genome shotgun (WGS) entry which is preliminary data.</text>
</comment>
<sequence>MTIDDDAAVSSAAADPKRPIRPAGAPPRPGAAGGRVDAPSPVPSESAAHLDDATVVRPQPIPLPRRVLRDEPLVAERIAPPGRESGREGVGGRVPDPATTRPATAPVRTLAPAAAALPTAPAVASVLTHRTIGRSAGHLDLGDPRWSVGSATTLLETRVDVLPELDDDVPVRRLTRQPAFLVSMGAAVVVVVVVVVIVLMQTVFRGPDRVENLQLLDGGANYVLQWNGPNVPYAIAMTNASTGKTIDVSSLVRGGREAWIPKNGAEVTDRSCFIVRSQREATSQKLPATAAGLSAQGAAKVCVSQISSN</sequence>
<name>A0A495IDU9_9MICO</name>
<keyword evidence="4" id="KW-1185">Reference proteome</keyword>
<gene>
    <name evidence="3" type="ORF">C8E83_1059</name>
</gene>
<keyword evidence="2" id="KW-0812">Transmembrane</keyword>
<evidence type="ECO:0000256" key="2">
    <source>
        <dbReference type="SAM" id="Phobius"/>
    </source>
</evidence>
<organism evidence="3 4">
    <name type="scientific">Frondihabitans australicus</name>
    <dbReference type="NCBI Taxonomy" id="386892"/>
    <lineage>
        <taxon>Bacteria</taxon>
        <taxon>Bacillati</taxon>
        <taxon>Actinomycetota</taxon>
        <taxon>Actinomycetes</taxon>
        <taxon>Micrococcales</taxon>
        <taxon>Microbacteriaceae</taxon>
        <taxon>Frondihabitans</taxon>
    </lineage>
</organism>
<accession>A0A495IDU9</accession>
<evidence type="ECO:0000313" key="3">
    <source>
        <dbReference type="EMBL" id="RKR73959.1"/>
    </source>
</evidence>
<proteinExistence type="predicted"/>
<feature type="region of interest" description="Disordered" evidence="1">
    <location>
        <begin position="1"/>
        <end position="63"/>
    </location>
</feature>
<keyword evidence="2" id="KW-1133">Transmembrane helix</keyword>
<keyword evidence="2" id="KW-0472">Membrane</keyword>
<dbReference type="AlphaFoldDB" id="A0A495IDU9"/>
<feature type="transmembrane region" description="Helical" evidence="2">
    <location>
        <begin position="179"/>
        <end position="199"/>
    </location>
</feature>
<feature type="region of interest" description="Disordered" evidence="1">
    <location>
        <begin position="77"/>
        <end position="103"/>
    </location>
</feature>
<evidence type="ECO:0000256" key="1">
    <source>
        <dbReference type="SAM" id="MobiDB-lite"/>
    </source>
</evidence>
<dbReference type="Proteomes" id="UP000280008">
    <property type="component" value="Unassembled WGS sequence"/>
</dbReference>